<protein>
    <submittedName>
        <fullName evidence="2">Unnamed protein product</fullName>
    </submittedName>
</protein>
<organism evidence="2 3">
    <name type="scientific">Phytophthora fragariaefolia</name>
    <dbReference type="NCBI Taxonomy" id="1490495"/>
    <lineage>
        <taxon>Eukaryota</taxon>
        <taxon>Sar</taxon>
        <taxon>Stramenopiles</taxon>
        <taxon>Oomycota</taxon>
        <taxon>Peronosporomycetes</taxon>
        <taxon>Peronosporales</taxon>
        <taxon>Peronosporaceae</taxon>
        <taxon>Phytophthora</taxon>
    </lineage>
</organism>
<feature type="compositionally biased region" description="Polar residues" evidence="1">
    <location>
        <begin position="43"/>
        <end position="64"/>
    </location>
</feature>
<proteinExistence type="predicted"/>
<dbReference type="EMBL" id="BSXT01005036">
    <property type="protein sequence ID" value="GMF59428.1"/>
    <property type="molecule type" value="Genomic_DNA"/>
</dbReference>
<accession>A0A9W6YDB5</accession>
<gene>
    <name evidence="2" type="ORF">Pfra01_002566000</name>
</gene>
<comment type="caution">
    <text evidence="2">The sequence shown here is derived from an EMBL/GenBank/DDBJ whole genome shotgun (WGS) entry which is preliminary data.</text>
</comment>
<evidence type="ECO:0000313" key="3">
    <source>
        <dbReference type="Proteomes" id="UP001165121"/>
    </source>
</evidence>
<dbReference type="Proteomes" id="UP001165121">
    <property type="component" value="Unassembled WGS sequence"/>
</dbReference>
<evidence type="ECO:0000313" key="2">
    <source>
        <dbReference type="EMBL" id="GMF59428.1"/>
    </source>
</evidence>
<name>A0A9W6YDB5_9STRA</name>
<reference evidence="2" key="1">
    <citation type="submission" date="2023-04" db="EMBL/GenBank/DDBJ databases">
        <title>Phytophthora fragariaefolia NBRC 109709.</title>
        <authorList>
            <person name="Ichikawa N."/>
            <person name="Sato H."/>
            <person name="Tonouchi N."/>
        </authorList>
    </citation>
    <scope>NUCLEOTIDE SEQUENCE</scope>
    <source>
        <strain evidence="2">NBRC 109709</strain>
    </source>
</reference>
<feature type="region of interest" description="Disordered" evidence="1">
    <location>
        <begin position="39"/>
        <end position="65"/>
    </location>
</feature>
<evidence type="ECO:0000256" key="1">
    <source>
        <dbReference type="SAM" id="MobiDB-lite"/>
    </source>
</evidence>
<keyword evidence="3" id="KW-1185">Reference proteome</keyword>
<dbReference type="AlphaFoldDB" id="A0A9W6YDB5"/>
<sequence length="92" mass="10169">MDQALWHRHGELLHTIPANTVDGRINGVDGRLHAISQADAMISSDSRPTGSGEHSVSAPNQEVGNDNEFRFYGQFLKYGMATDLNKDRCTLQ</sequence>